<protein>
    <recommendedName>
        <fullName evidence="1">LysM domain-containing protein</fullName>
    </recommendedName>
</protein>
<dbReference type="AlphaFoldDB" id="A0A379CG12"/>
<evidence type="ECO:0000259" key="1">
    <source>
        <dbReference type="PROSITE" id="PS51782"/>
    </source>
</evidence>
<accession>A0A379CG12</accession>
<sequence>MSIEVYLNANGDNLRFPVCPAEVGKSINADISGEKIIKRGTVNIFNGSEPDSISLSGFFPDASATYGFIDVKGQDPYGYVNKIEKWCKSGERLRYIVTGTPINLPVKVSHFEYKEKDGSGDVYFVVELKEDADINIPEWSPTPVSGNPSNPVANKVYSRPRNNVDLGRLKVKPGKVHTVKHGEYLYLIAQKYYGNGKLYRKISQHPENLKRYPKLKNSNVIYSNWKLVIP</sequence>
<gene>
    <name evidence="2" type="ORF">NCTC11460_00961</name>
</gene>
<proteinExistence type="predicted"/>
<dbReference type="CDD" id="cd00118">
    <property type="entry name" value="LysM"/>
    <property type="match status" value="1"/>
</dbReference>
<dbReference type="InterPro" id="IPR036779">
    <property type="entry name" value="LysM_dom_sf"/>
</dbReference>
<dbReference type="EMBL" id="UGTB01000004">
    <property type="protein sequence ID" value="SUB61044.1"/>
    <property type="molecule type" value="Genomic_DNA"/>
</dbReference>
<feature type="domain" description="LysM" evidence="1">
    <location>
        <begin position="175"/>
        <end position="229"/>
    </location>
</feature>
<reference evidence="2 3" key="1">
    <citation type="submission" date="2018-06" db="EMBL/GenBank/DDBJ databases">
        <authorList>
            <consortium name="Pathogen Informatics"/>
            <person name="Doyle S."/>
        </authorList>
    </citation>
    <scope>NUCLEOTIDE SEQUENCE [LARGE SCALE GENOMIC DNA]</scope>
    <source>
        <strain evidence="2 3">NCTC11460</strain>
    </source>
</reference>
<organism evidence="2 3">
    <name type="scientific">Peptostreptococcus anaerobius</name>
    <dbReference type="NCBI Taxonomy" id="1261"/>
    <lineage>
        <taxon>Bacteria</taxon>
        <taxon>Bacillati</taxon>
        <taxon>Bacillota</taxon>
        <taxon>Clostridia</taxon>
        <taxon>Peptostreptococcales</taxon>
        <taxon>Peptostreptococcaceae</taxon>
        <taxon>Peptostreptococcus</taxon>
    </lineage>
</organism>
<dbReference type="RefSeq" id="WP_019595298.1">
    <property type="nucleotide sequence ID" value="NZ_FOVA01000002.1"/>
</dbReference>
<name>A0A379CG12_9FIRM</name>
<dbReference type="Proteomes" id="UP000255101">
    <property type="component" value="Unassembled WGS sequence"/>
</dbReference>
<dbReference type="PROSITE" id="PS51782">
    <property type="entry name" value="LYSM"/>
    <property type="match status" value="1"/>
</dbReference>
<evidence type="ECO:0000313" key="2">
    <source>
        <dbReference type="EMBL" id="SUB61044.1"/>
    </source>
</evidence>
<dbReference type="Gene3D" id="3.10.350.10">
    <property type="entry name" value="LysM domain"/>
    <property type="match status" value="1"/>
</dbReference>
<evidence type="ECO:0000313" key="3">
    <source>
        <dbReference type="Proteomes" id="UP000255101"/>
    </source>
</evidence>
<dbReference type="InterPro" id="IPR018392">
    <property type="entry name" value="LysM"/>
</dbReference>